<sequence length="1319" mass="149228">MKRITIFLFLLSLAPVFSIAQPYYFRHYQVEDGLPYNSVLCSLQDKQGFMWFGTRDGLCRFDGYLFKSYKYTPGNKFSLGNNYVYNLTQDDPYKLWIGTKNGLYRFDMKLERFELETRTAGKIIDGIVIDEKHNVWFIASGKLYCITHDGHFQTIEIANAQRLTAIARGSVNELWLATESGYVVRFASDTWSFKYYDVFANTPAITARRIEKIWKDGAGHLYIGTSNHGVKLLNIADITYKDILTFDEDHTEIMARAFCPDGNGHIWIGTESGIYIYDTTTGSIRNLRKNFYDPYSLSDNAVYTITKDSEKGMWISTYFGGVNYYSATGAQFEKFFPKDTPGSLHGNLVREFCQDTNGYLWVGTEDAGLNRLNLRDNTFTHVGFTGKPGSISYNNIHGLLSVGKELWVGTYQHGLDILDINSLKVIRHYGFGPGEHDLKTNFVNVLFKTRSGQIYLGTQLGLYRYNQTGDNFTHVNELGVCYVSSIIEDHSGKIWVGTFGNGVYTLSPQNEYWTHFEHQPDVQGTLTSNVVTDVYEDSSQRIWLCTENGGLCQYNIKQAGFTKYKLPAEFNDKYLFNVIEDNKRRLWVTSSGGLICMEPAQGNVHAFTKGDGLLNDQFNYRSAFKDSQGRLYFGSSKGFIRHWQQAPVNAQTRAQLYITGLQADHQTTDDTDDGQIQLPYAGHVTLGPGKTTFSIDFSALSYASPGTAIYSYKIDGLDKNWITLPANRRVYYTQVAPGDYVFKVRASVGDNGVQTPVRTLKISITPPFYAGLPATIFYMILVCVAIYFVYKLLHDRSEEKNRRKIAYLETQKEREIYQAKIDFFTHVTHEIRTPLSLIKAPLEKVMQADDIGTAKNDLMLVNRNTDRLLDLVDQLLSFRRTEIDGYSLNFNRTNISALLINLCALFREQAQQAKLDLQIDVTDSQLIAYIDHDAFNKILSNLLSNAIKYADSRMIVRLLKENEDEFCIIVKNDGPVLSPDTARKIFEPFVRGEQHSHKPGTGIGLPLAKALVDLHQGKLEYLAEQDQLNTFKLVIPLHQAVEMNIGPDNSGETSTATAPEIETEPTKPVVLIVEDQPDFREFIQSLLSEAYSVLTAGDAAHAKEILIKHSVQLIISDVMMPGIDGFEFCRQLKSDINFSHIPFILLTAKNNFASKIEGLDCGSDAFIEKPFSPRHLKMQIVNLLKNRDIVKEHYAHSPVANLKTMAHSKADSEFLHKLDTLIKVNLTKQDFDVEELAEQMNLSRPTLYRKVKAITDLSPAELVTVTRLKQAAEMLTTGDYKIYEIAEEVGFTSSAVLSRAFQKQFGVSPSVYISKTLKS</sequence>
<dbReference type="InterPro" id="IPR018060">
    <property type="entry name" value="HTH_AraC"/>
</dbReference>
<dbReference type="Pfam" id="PF02518">
    <property type="entry name" value="HATPase_c"/>
    <property type="match status" value="1"/>
</dbReference>
<gene>
    <name evidence="12" type="ORF">HQ865_01885</name>
</gene>
<evidence type="ECO:0000256" key="7">
    <source>
        <dbReference type="PROSITE-ProRule" id="PRU00169"/>
    </source>
</evidence>
<dbReference type="PROSITE" id="PS50109">
    <property type="entry name" value="HIS_KIN"/>
    <property type="match status" value="1"/>
</dbReference>
<dbReference type="InterPro" id="IPR036890">
    <property type="entry name" value="HATPase_C_sf"/>
</dbReference>
<keyword evidence="8" id="KW-0812">Transmembrane</keyword>
<dbReference type="RefSeq" id="WP_173413260.1">
    <property type="nucleotide sequence ID" value="NZ_CP054139.1"/>
</dbReference>
<keyword evidence="13" id="KW-1185">Reference proteome</keyword>
<dbReference type="FunFam" id="1.10.287.130:FF:000045">
    <property type="entry name" value="Two-component system sensor histidine kinase/response regulator"/>
    <property type="match status" value="1"/>
</dbReference>
<reference evidence="12 13" key="1">
    <citation type="submission" date="2020-05" db="EMBL/GenBank/DDBJ databases">
        <title>Mucilaginibacter mali sp. nov.</title>
        <authorList>
            <person name="Kim H.S."/>
            <person name="Lee K.C."/>
            <person name="Suh M.K."/>
            <person name="Kim J.-S."/>
            <person name="Han K.-I."/>
            <person name="Eom M.K."/>
            <person name="Shin Y.K."/>
            <person name="Lee J.-S."/>
        </authorList>
    </citation>
    <scope>NUCLEOTIDE SEQUENCE [LARGE SCALE GENOMIC DNA]</scope>
    <source>
        <strain evidence="12 13">G2-14</strain>
    </source>
</reference>
<dbReference type="InterPro" id="IPR013783">
    <property type="entry name" value="Ig-like_fold"/>
</dbReference>
<dbReference type="Gene3D" id="2.130.10.10">
    <property type="entry name" value="YVTN repeat-like/Quinoprotein amine dehydrogenase"/>
    <property type="match status" value="2"/>
</dbReference>
<dbReference type="SMART" id="SM00388">
    <property type="entry name" value="HisKA"/>
    <property type="match status" value="1"/>
</dbReference>
<feature type="domain" description="Histidine kinase" evidence="10">
    <location>
        <begin position="826"/>
        <end position="1039"/>
    </location>
</feature>
<feature type="domain" description="Response regulatory" evidence="11">
    <location>
        <begin position="1069"/>
        <end position="1184"/>
    </location>
</feature>
<dbReference type="InterPro" id="IPR011123">
    <property type="entry name" value="Y_Y_Y"/>
</dbReference>
<dbReference type="InterPro" id="IPR036097">
    <property type="entry name" value="HisK_dim/P_sf"/>
</dbReference>
<dbReference type="SUPFAM" id="SSF63829">
    <property type="entry name" value="Calcium-dependent phosphotriesterase"/>
    <property type="match status" value="3"/>
</dbReference>
<dbReference type="Gene3D" id="1.10.287.130">
    <property type="match status" value="1"/>
</dbReference>
<evidence type="ECO:0000313" key="13">
    <source>
        <dbReference type="Proteomes" id="UP000505355"/>
    </source>
</evidence>
<dbReference type="InterPro" id="IPR011110">
    <property type="entry name" value="Reg_prop"/>
</dbReference>
<evidence type="ECO:0000256" key="6">
    <source>
        <dbReference type="ARBA" id="ARBA00023163"/>
    </source>
</evidence>
<dbReference type="KEGG" id="mmab:HQ865_01885"/>
<evidence type="ECO:0000256" key="3">
    <source>
        <dbReference type="ARBA" id="ARBA00022553"/>
    </source>
</evidence>
<dbReference type="PANTHER" id="PTHR43547:SF2">
    <property type="entry name" value="HYBRID SIGNAL TRANSDUCTION HISTIDINE KINASE C"/>
    <property type="match status" value="1"/>
</dbReference>
<evidence type="ECO:0000256" key="8">
    <source>
        <dbReference type="SAM" id="Phobius"/>
    </source>
</evidence>
<dbReference type="Pfam" id="PF00072">
    <property type="entry name" value="Response_reg"/>
    <property type="match status" value="1"/>
</dbReference>
<dbReference type="PANTHER" id="PTHR43547">
    <property type="entry name" value="TWO-COMPONENT HISTIDINE KINASE"/>
    <property type="match status" value="1"/>
</dbReference>
<dbReference type="EC" id="2.7.13.3" evidence="2"/>
<dbReference type="Gene3D" id="1.10.10.60">
    <property type="entry name" value="Homeodomain-like"/>
    <property type="match status" value="1"/>
</dbReference>
<dbReference type="Gene3D" id="3.40.50.2300">
    <property type="match status" value="1"/>
</dbReference>
<dbReference type="CDD" id="cd00082">
    <property type="entry name" value="HisKA"/>
    <property type="match status" value="1"/>
</dbReference>
<accession>A0A7D4U8X4</accession>
<dbReference type="Proteomes" id="UP000505355">
    <property type="component" value="Chromosome"/>
</dbReference>
<dbReference type="SMART" id="SM00387">
    <property type="entry name" value="HATPase_c"/>
    <property type="match status" value="1"/>
</dbReference>
<dbReference type="SUPFAM" id="SSF52172">
    <property type="entry name" value="CheY-like"/>
    <property type="match status" value="1"/>
</dbReference>
<keyword evidence="4" id="KW-0805">Transcription regulation</keyword>
<dbReference type="SMART" id="SM00448">
    <property type="entry name" value="REC"/>
    <property type="match status" value="1"/>
</dbReference>
<dbReference type="PROSITE" id="PS00041">
    <property type="entry name" value="HTH_ARAC_FAMILY_1"/>
    <property type="match status" value="1"/>
</dbReference>
<dbReference type="InterPro" id="IPR015943">
    <property type="entry name" value="WD40/YVTN_repeat-like_dom_sf"/>
</dbReference>
<comment type="catalytic activity">
    <reaction evidence="1">
        <text>ATP + protein L-histidine = ADP + protein N-phospho-L-histidine.</text>
        <dbReference type="EC" id="2.7.13.3"/>
    </reaction>
</comment>
<dbReference type="InterPro" id="IPR009057">
    <property type="entry name" value="Homeodomain-like_sf"/>
</dbReference>
<feature type="transmembrane region" description="Helical" evidence="8">
    <location>
        <begin position="768"/>
        <end position="793"/>
    </location>
</feature>
<dbReference type="PROSITE" id="PS01124">
    <property type="entry name" value="HTH_ARAC_FAMILY_2"/>
    <property type="match status" value="1"/>
</dbReference>
<name>A0A7D4U8X4_9SPHI</name>
<dbReference type="Pfam" id="PF07494">
    <property type="entry name" value="Reg_prop"/>
    <property type="match status" value="5"/>
</dbReference>
<dbReference type="EMBL" id="CP054139">
    <property type="protein sequence ID" value="QKJ28558.1"/>
    <property type="molecule type" value="Genomic_DNA"/>
</dbReference>
<dbReference type="GO" id="GO:0000155">
    <property type="term" value="F:phosphorelay sensor kinase activity"/>
    <property type="evidence" value="ECO:0007669"/>
    <property type="project" value="InterPro"/>
</dbReference>
<evidence type="ECO:0000259" key="10">
    <source>
        <dbReference type="PROSITE" id="PS50109"/>
    </source>
</evidence>
<feature type="modified residue" description="4-aspartylphosphate" evidence="7">
    <location>
        <position position="1117"/>
    </location>
</feature>
<proteinExistence type="predicted"/>
<dbReference type="SUPFAM" id="SSF55874">
    <property type="entry name" value="ATPase domain of HSP90 chaperone/DNA topoisomerase II/histidine kinase"/>
    <property type="match status" value="1"/>
</dbReference>
<dbReference type="InterPro" id="IPR005467">
    <property type="entry name" value="His_kinase_dom"/>
</dbReference>
<keyword evidence="8" id="KW-1133">Transmembrane helix</keyword>
<evidence type="ECO:0000259" key="11">
    <source>
        <dbReference type="PROSITE" id="PS50110"/>
    </source>
</evidence>
<keyword evidence="6" id="KW-0804">Transcription</keyword>
<dbReference type="SUPFAM" id="SSF46689">
    <property type="entry name" value="Homeodomain-like"/>
    <property type="match status" value="1"/>
</dbReference>
<dbReference type="Gene3D" id="3.30.565.10">
    <property type="entry name" value="Histidine kinase-like ATPase, C-terminal domain"/>
    <property type="match status" value="1"/>
</dbReference>
<protein>
    <recommendedName>
        <fullName evidence="2">histidine kinase</fullName>
        <ecNumber evidence="2">2.7.13.3</ecNumber>
    </recommendedName>
</protein>
<dbReference type="InterPro" id="IPR011006">
    <property type="entry name" value="CheY-like_superfamily"/>
</dbReference>
<keyword evidence="3 7" id="KW-0597">Phosphoprotein</keyword>
<dbReference type="SUPFAM" id="SSF47384">
    <property type="entry name" value="Homodimeric domain of signal transducing histidine kinase"/>
    <property type="match status" value="1"/>
</dbReference>
<dbReference type="InterPro" id="IPR003661">
    <property type="entry name" value="HisK_dim/P_dom"/>
</dbReference>
<evidence type="ECO:0000256" key="2">
    <source>
        <dbReference type="ARBA" id="ARBA00012438"/>
    </source>
</evidence>
<dbReference type="CDD" id="cd00075">
    <property type="entry name" value="HATPase"/>
    <property type="match status" value="1"/>
</dbReference>
<dbReference type="Gene3D" id="2.60.40.10">
    <property type="entry name" value="Immunoglobulins"/>
    <property type="match status" value="1"/>
</dbReference>
<keyword evidence="8" id="KW-0472">Membrane</keyword>
<evidence type="ECO:0000259" key="9">
    <source>
        <dbReference type="PROSITE" id="PS01124"/>
    </source>
</evidence>
<dbReference type="Pfam" id="PF07495">
    <property type="entry name" value="Y_Y_Y"/>
    <property type="match status" value="1"/>
</dbReference>
<dbReference type="GO" id="GO:0043565">
    <property type="term" value="F:sequence-specific DNA binding"/>
    <property type="evidence" value="ECO:0007669"/>
    <property type="project" value="InterPro"/>
</dbReference>
<evidence type="ECO:0000256" key="4">
    <source>
        <dbReference type="ARBA" id="ARBA00023015"/>
    </source>
</evidence>
<keyword evidence="5" id="KW-0238">DNA-binding</keyword>
<dbReference type="SUPFAM" id="SSF69304">
    <property type="entry name" value="Tricorn protease N-terminal domain"/>
    <property type="match status" value="1"/>
</dbReference>
<evidence type="ECO:0000256" key="1">
    <source>
        <dbReference type="ARBA" id="ARBA00000085"/>
    </source>
</evidence>
<organism evidence="12 13">
    <name type="scientific">Mucilaginibacter mali</name>
    <dbReference type="NCBI Taxonomy" id="2740462"/>
    <lineage>
        <taxon>Bacteria</taxon>
        <taxon>Pseudomonadati</taxon>
        <taxon>Bacteroidota</taxon>
        <taxon>Sphingobacteriia</taxon>
        <taxon>Sphingobacteriales</taxon>
        <taxon>Sphingobacteriaceae</taxon>
        <taxon>Mucilaginibacter</taxon>
    </lineage>
</organism>
<dbReference type="InterPro" id="IPR003594">
    <property type="entry name" value="HATPase_dom"/>
</dbReference>
<evidence type="ECO:0000313" key="12">
    <source>
        <dbReference type="EMBL" id="QKJ28558.1"/>
    </source>
</evidence>
<dbReference type="GO" id="GO:0003700">
    <property type="term" value="F:DNA-binding transcription factor activity"/>
    <property type="evidence" value="ECO:0007669"/>
    <property type="project" value="InterPro"/>
</dbReference>
<dbReference type="InterPro" id="IPR018062">
    <property type="entry name" value="HTH_AraC-typ_CS"/>
</dbReference>
<dbReference type="InterPro" id="IPR004358">
    <property type="entry name" value="Sig_transdc_His_kin-like_C"/>
</dbReference>
<dbReference type="SMART" id="SM00342">
    <property type="entry name" value="HTH_ARAC"/>
    <property type="match status" value="1"/>
</dbReference>
<dbReference type="PROSITE" id="PS50110">
    <property type="entry name" value="RESPONSE_REGULATORY"/>
    <property type="match status" value="1"/>
</dbReference>
<dbReference type="Pfam" id="PF00512">
    <property type="entry name" value="HisKA"/>
    <property type="match status" value="1"/>
</dbReference>
<dbReference type="InterPro" id="IPR001789">
    <property type="entry name" value="Sig_transdc_resp-reg_receiver"/>
</dbReference>
<dbReference type="Pfam" id="PF12833">
    <property type="entry name" value="HTH_18"/>
    <property type="match status" value="1"/>
</dbReference>
<evidence type="ECO:0000256" key="5">
    <source>
        <dbReference type="ARBA" id="ARBA00023125"/>
    </source>
</evidence>
<feature type="domain" description="HTH araC/xylS-type" evidence="9">
    <location>
        <begin position="1216"/>
        <end position="1315"/>
    </location>
</feature>
<dbReference type="PRINTS" id="PR00344">
    <property type="entry name" value="BCTRLSENSOR"/>
</dbReference>